<organism evidence="8 9">
    <name type="scientific">Bifidobacterium dolichotidis</name>
    <dbReference type="NCBI Taxonomy" id="2306976"/>
    <lineage>
        <taxon>Bacteria</taxon>
        <taxon>Bacillati</taxon>
        <taxon>Actinomycetota</taxon>
        <taxon>Actinomycetes</taxon>
        <taxon>Bifidobacteriales</taxon>
        <taxon>Bifidobacteriaceae</taxon>
        <taxon>Bifidobacterium</taxon>
    </lineage>
</organism>
<dbReference type="GO" id="GO:0016887">
    <property type="term" value="F:ATP hydrolysis activity"/>
    <property type="evidence" value="ECO:0007669"/>
    <property type="project" value="InterPro"/>
</dbReference>
<dbReference type="InterPro" id="IPR003439">
    <property type="entry name" value="ABC_transporter-like_ATP-bd"/>
</dbReference>
<keyword evidence="3" id="KW-0547">Nucleotide-binding</keyword>
<dbReference type="GO" id="GO:0022857">
    <property type="term" value="F:transmembrane transporter activity"/>
    <property type="evidence" value="ECO:0007669"/>
    <property type="project" value="TreeGrafter"/>
</dbReference>
<dbReference type="PANTHER" id="PTHR24220:SF689">
    <property type="entry name" value="LIPOPROTEIN-RELEASING SYSTEM ATP-BINDING PROTEIN LOLD"/>
    <property type="match status" value="1"/>
</dbReference>
<keyword evidence="9" id="KW-1185">Reference proteome</keyword>
<dbReference type="Proteomes" id="UP000287609">
    <property type="component" value="Unassembled WGS sequence"/>
</dbReference>
<dbReference type="SMART" id="SM00382">
    <property type="entry name" value="AAA"/>
    <property type="match status" value="1"/>
</dbReference>
<accession>A0A430FKC8</accession>
<comment type="subunit">
    <text evidence="6">Homodimer. Forms a membrane-associated complex with FtsX.</text>
</comment>
<sequence length="234" mass="25749">MTQETQQQETQQPVLALDHVSYSYTKGGRNVLNDVSMAFEPGKMYAITGPSGAGKTTLLSLISGLTTPTQGAVEYEGKSLAEINRYDYRSQDIGVIFQSFNLLPSLTVAENIELSMDASGREFSEPKSDIIARLLQQVHLPVEYAKQRILHLSGGEQQRVAIARALSYDPHIILADEPTGNLDPSTQADIVNIFRQLAHEQNRCVILVTHSPAVAQAADHVIQLTKLQRPVVQQ</sequence>
<dbReference type="InterPro" id="IPR027417">
    <property type="entry name" value="P-loop_NTPase"/>
</dbReference>
<keyword evidence="2" id="KW-0813">Transport</keyword>
<dbReference type="RefSeq" id="WP_125964089.1">
    <property type="nucleotide sequence ID" value="NZ_QXGM01000004.1"/>
</dbReference>
<dbReference type="PROSITE" id="PS00211">
    <property type="entry name" value="ABC_TRANSPORTER_1"/>
    <property type="match status" value="1"/>
</dbReference>
<evidence type="ECO:0000256" key="4">
    <source>
        <dbReference type="ARBA" id="ARBA00022840"/>
    </source>
</evidence>
<dbReference type="InterPro" id="IPR015854">
    <property type="entry name" value="ABC_transpr_LolD-like"/>
</dbReference>
<dbReference type="AlphaFoldDB" id="A0A430FKC8"/>
<dbReference type="InterPro" id="IPR003593">
    <property type="entry name" value="AAA+_ATPase"/>
</dbReference>
<reference evidence="8 9" key="1">
    <citation type="submission" date="2018-09" db="EMBL/GenBank/DDBJ databases">
        <title>Characterization of the phylogenetic diversity of five novel species belonging to the genus Bifidobacterium.</title>
        <authorList>
            <person name="Lugli G.A."/>
            <person name="Duranti S."/>
            <person name="Milani C."/>
        </authorList>
    </citation>
    <scope>NUCLEOTIDE SEQUENCE [LARGE SCALE GENOMIC DNA]</scope>
    <source>
        <strain evidence="8 9">2036B</strain>
    </source>
</reference>
<evidence type="ECO:0000256" key="3">
    <source>
        <dbReference type="ARBA" id="ARBA00022741"/>
    </source>
</evidence>
<comment type="caution">
    <text evidence="8">The sequence shown here is derived from an EMBL/GenBank/DDBJ whole genome shotgun (WGS) entry which is preliminary data.</text>
</comment>
<dbReference type="CDD" id="cd03255">
    <property type="entry name" value="ABC_MJ0796_LolCDE_FtsE"/>
    <property type="match status" value="1"/>
</dbReference>
<dbReference type="PROSITE" id="PS50893">
    <property type="entry name" value="ABC_TRANSPORTER_2"/>
    <property type="match status" value="1"/>
</dbReference>
<feature type="domain" description="ABC transporter" evidence="7">
    <location>
        <begin position="15"/>
        <end position="234"/>
    </location>
</feature>
<evidence type="ECO:0000256" key="5">
    <source>
        <dbReference type="ARBA" id="ARBA00054718"/>
    </source>
</evidence>
<dbReference type="OrthoDB" id="9778572at2"/>
<dbReference type="GO" id="GO:0005524">
    <property type="term" value="F:ATP binding"/>
    <property type="evidence" value="ECO:0007669"/>
    <property type="project" value="UniProtKB-KW"/>
</dbReference>
<name>A0A430FKC8_9BIFI</name>
<dbReference type="Pfam" id="PF00005">
    <property type="entry name" value="ABC_tran"/>
    <property type="match status" value="1"/>
</dbReference>
<evidence type="ECO:0000313" key="9">
    <source>
        <dbReference type="Proteomes" id="UP000287609"/>
    </source>
</evidence>
<evidence type="ECO:0000259" key="7">
    <source>
        <dbReference type="PROSITE" id="PS50893"/>
    </source>
</evidence>
<dbReference type="PANTHER" id="PTHR24220">
    <property type="entry name" value="IMPORT ATP-BINDING PROTEIN"/>
    <property type="match status" value="1"/>
</dbReference>
<keyword evidence="4" id="KW-0067">ATP-binding</keyword>
<evidence type="ECO:0000313" key="8">
    <source>
        <dbReference type="EMBL" id="RSX53353.1"/>
    </source>
</evidence>
<comment type="function">
    <text evidence="5">Part of the ABC transporter FtsEX involved in cellular division. Has ATPase activity.</text>
</comment>
<protein>
    <submittedName>
        <fullName evidence="8">ABC transporter</fullName>
    </submittedName>
</protein>
<evidence type="ECO:0000256" key="6">
    <source>
        <dbReference type="ARBA" id="ARBA00063837"/>
    </source>
</evidence>
<gene>
    <name evidence="8" type="ORF">D2E26_1395</name>
</gene>
<dbReference type="InterPro" id="IPR017911">
    <property type="entry name" value="MacB-like_ATP-bd"/>
</dbReference>
<dbReference type="FunFam" id="3.40.50.300:FF:000056">
    <property type="entry name" value="Cell division ATP-binding protein FtsE"/>
    <property type="match status" value="1"/>
</dbReference>
<dbReference type="EMBL" id="QXGM01000004">
    <property type="protein sequence ID" value="RSX53353.1"/>
    <property type="molecule type" value="Genomic_DNA"/>
</dbReference>
<dbReference type="Gene3D" id="3.40.50.300">
    <property type="entry name" value="P-loop containing nucleotide triphosphate hydrolases"/>
    <property type="match status" value="1"/>
</dbReference>
<evidence type="ECO:0000256" key="2">
    <source>
        <dbReference type="ARBA" id="ARBA00022448"/>
    </source>
</evidence>
<dbReference type="GO" id="GO:0005886">
    <property type="term" value="C:plasma membrane"/>
    <property type="evidence" value="ECO:0007669"/>
    <property type="project" value="UniProtKB-ARBA"/>
</dbReference>
<dbReference type="InterPro" id="IPR017871">
    <property type="entry name" value="ABC_transporter-like_CS"/>
</dbReference>
<evidence type="ECO:0000256" key="1">
    <source>
        <dbReference type="ARBA" id="ARBA00005417"/>
    </source>
</evidence>
<proteinExistence type="inferred from homology"/>
<dbReference type="SUPFAM" id="SSF52540">
    <property type="entry name" value="P-loop containing nucleoside triphosphate hydrolases"/>
    <property type="match status" value="1"/>
</dbReference>
<comment type="similarity">
    <text evidence="1">Belongs to the ABC transporter superfamily.</text>
</comment>